<dbReference type="AlphaFoldDB" id="A0A835H9Z6"/>
<name>A0A835H9Z6_9MAGN</name>
<gene>
    <name evidence="1" type="ORF">IFM89_037240</name>
</gene>
<dbReference type="InterPro" id="IPR032675">
    <property type="entry name" value="LRR_dom_sf"/>
</dbReference>
<sequence>MPPFLGGGEMISDVFLDHSTYAERPPSRLLTPSLWFNHLQTVVAHLPTPYWTNGMSRVTKRRRSWNTGTEVMHHLLHVKWKFDIFLVRFQGHLLWSLEYLHVNNAVQLGFYREALSYWKNLKGFTCDIRLLEISSLASELRRCCKDIRYLCIRGKLGAKEAIAIVNSLPELRCFSLERSSLTIGALLIFDGHKKLVTLDLQHSIFVGEKYLPSFCHREPGQVQLPLCQGIKAKKWNEDIREKVSGRKTYLRCEEKLCPKCCWGC</sequence>
<evidence type="ECO:0000313" key="2">
    <source>
        <dbReference type="Proteomes" id="UP000631114"/>
    </source>
</evidence>
<dbReference type="SUPFAM" id="SSF52047">
    <property type="entry name" value="RNI-like"/>
    <property type="match status" value="1"/>
</dbReference>
<organism evidence="1 2">
    <name type="scientific">Coptis chinensis</name>
    <dbReference type="NCBI Taxonomy" id="261450"/>
    <lineage>
        <taxon>Eukaryota</taxon>
        <taxon>Viridiplantae</taxon>
        <taxon>Streptophyta</taxon>
        <taxon>Embryophyta</taxon>
        <taxon>Tracheophyta</taxon>
        <taxon>Spermatophyta</taxon>
        <taxon>Magnoliopsida</taxon>
        <taxon>Ranunculales</taxon>
        <taxon>Ranunculaceae</taxon>
        <taxon>Coptidoideae</taxon>
        <taxon>Coptis</taxon>
    </lineage>
</organism>
<keyword evidence="2" id="KW-1185">Reference proteome</keyword>
<comment type="caution">
    <text evidence="1">The sequence shown here is derived from an EMBL/GenBank/DDBJ whole genome shotgun (WGS) entry which is preliminary data.</text>
</comment>
<dbReference type="EMBL" id="JADFTS010000008">
    <property type="protein sequence ID" value="KAF9595140.1"/>
    <property type="molecule type" value="Genomic_DNA"/>
</dbReference>
<accession>A0A835H9Z6</accession>
<evidence type="ECO:0000313" key="1">
    <source>
        <dbReference type="EMBL" id="KAF9595140.1"/>
    </source>
</evidence>
<protein>
    <submittedName>
        <fullName evidence="1">Uncharacterized protein</fullName>
    </submittedName>
</protein>
<dbReference type="OrthoDB" id="420046at2759"/>
<dbReference type="Proteomes" id="UP000631114">
    <property type="component" value="Unassembled WGS sequence"/>
</dbReference>
<dbReference type="Gene3D" id="3.80.10.10">
    <property type="entry name" value="Ribonuclease Inhibitor"/>
    <property type="match status" value="1"/>
</dbReference>
<proteinExistence type="predicted"/>
<reference evidence="1 2" key="1">
    <citation type="submission" date="2020-10" db="EMBL/GenBank/DDBJ databases">
        <title>The Coptis chinensis genome and diversification of protoberbering-type alkaloids.</title>
        <authorList>
            <person name="Wang B."/>
            <person name="Shu S."/>
            <person name="Song C."/>
            <person name="Liu Y."/>
        </authorList>
    </citation>
    <scope>NUCLEOTIDE SEQUENCE [LARGE SCALE GENOMIC DNA]</scope>
    <source>
        <strain evidence="1">HL-2020</strain>
        <tissue evidence="1">Leaf</tissue>
    </source>
</reference>